<accession>A0ACD5I491</accession>
<dbReference type="EMBL" id="CP137693">
    <property type="protein sequence ID" value="XRJ22240.1"/>
    <property type="molecule type" value="Genomic_DNA"/>
</dbReference>
<evidence type="ECO:0000313" key="1">
    <source>
        <dbReference type="EMBL" id="XRJ22240.1"/>
    </source>
</evidence>
<name>A0ACD5I491_9EURY</name>
<gene>
    <name evidence="1" type="ORF">DEQ67_019330</name>
</gene>
<organism evidence="1 2">
    <name type="scientific">Haloferax sp. Atlit-48N</name>
    <dbReference type="NCBI Taxonomy" id="2077198"/>
    <lineage>
        <taxon>Archaea</taxon>
        <taxon>Methanobacteriati</taxon>
        <taxon>Methanobacteriota</taxon>
        <taxon>Stenosarchaea group</taxon>
        <taxon>Halobacteria</taxon>
        <taxon>Halobacteriales</taxon>
        <taxon>Haloferacaceae</taxon>
        <taxon>Haloferax</taxon>
    </lineage>
</organism>
<reference evidence="1" key="1">
    <citation type="submission" date="2023-10" db="EMBL/GenBank/DDBJ databases">
        <title>A new archaeal virus that suppresses the transcription of host immunity genes.</title>
        <authorList>
            <person name="Turgeman-Grott I."/>
            <person name="Golan N."/>
            <person name="Neri U."/>
            <person name="Naki D."/>
            <person name="Altman N."/>
            <person name="Eizenshtein K."/>
            <person name="Choudhary D."/>
            <person name="Levi R."/>
            <person name="Himani H."/>
            <person name="Reshef L."/>
            <person name="Papke T.R."/>
            <person name="Gophna U."/>
        </authorList>
    </citation>
    <scope>NUCLEOTIDE SEQUENCE</scope>
    <source>
        <strain evidence="1">Atlit-48N</strain>
    </source>
</reference>
<proteinExistence type="predicted"/>
<protein>
    <submittedName>
        <fullName evidence="1">Uncharacterized protein</fullName>
    </submittedName>
</protein>
<geneLocation type="plasmid" evidence="1 2">
    <name>p48N_4</name>
</geneLocation>
<sequence>MGRGDPRGGAFDRRDPLAGRDRVPLRLDARGRRRHGLRRRRRHLRPGAGYGRRDGALAREDERPNRL</sequence>
<dbReference type="Proteomes" id="UP000257089">
    <property type="component" value="Plasmid p48N_4"/>
</dbReference>
<evidence type="ECO:0000313" key="2">
    <source>
        <dbReference type="Proteomes" id="UP000257089"/>
    </source>
</evidence>
<keyword evidence="1" id="KW-0614">Plasmid</keyword>